<dbReference type="RefSeq" id="XP_033651144.1">
    <property type="nucleotide sequence ID" value="XM_033795910.1"/>
</dbReference>
<dbReference type="InterPro" id="IPR013087">
    <property type="entry name" value="Znf_C2H2_type"/>
</dbReference>
<protein>
    <recommendedName>
        <fullName evidence="6">C2H2-type domain-containing protein</fullName>
    </recommendedName>
</protein>
<dbReference type="Pfam" id="PF12874">
    <property type="entry name" value="zf-met"/>
    <property type="match status" value="1"/>
</dbReference>
<keyword evidence="3" id="KW-0863">Zinc-finger</keyword>
<evidence type="ECO:0000313" key="7">
    <source>
        <dbReference type="EMBL" id="KAF2273605.1"/>
    </source>
</evidence>
<evidence type="ECO:0000256" key="1">
    <source>
        <dbReference type="ARBA" id="ARBA00022723"/>
    </source>
</evidence>
<feature type="domain" description="C2H2-type" evidence="6">
    <location>
        <begin position="104"/>
        <end position="129"/>
    </location>
</feature>
<evidence type="ECO:0000256" key="4">
    <source>
        <dbReference type="ARBA" id="ARBA00022833"/>
    </source>
</evidence>
<feature type="compositionally biased region" description="Polar residues" evidence="5">
    <location>
        <begin position="37"/>
        <end position="50"/>
    </location>
</feature>
<reference evidence="7" key="1">
    <citation type="journal article" date="2020" name="Stud. Mycol.">
        <title>101 Dothideomycetes genomes: a test case for predicting lifestyles and emergence of pathogens.</title>
        <authorList>
            <person name="Haridas S."/>
            <person name="Albert R."/>
            <person name="Binder M."/>
            <person name="Bloem J."/>
            <person name="Labutti K."/>
            <person name="Salamov A."/>
            <person name="Andreopoulos B."/>
            <person name="Baker S."/>
            <person name="Barry K."/>
            <person name="Bills G."/>
            <person name="Bluhm B."/>
            <person name="Cannon C."/>
            <person name="Castanera R."/>
            <person name="Culley D."/>
            <person name="Daum C."/>
            <person name="Ezra D."/>
            <person name="Gonzalez J."/>
            <person name="Henrissat B."/>
            <person name="Kuo A."/>
            <person name="Liang C."/>
            <person name="Lipzen A."/>
            <person name="Lutzoni F."/>
            <person name="Magnuson J."/>
            <person name="Mondo S."/>
            <person name="Nolan M."/>
            <person name="Ohm R."/>
            <person name="Pangilinan J."/>
            <person name="Park H.-J."/>
            <person name="Ramirez L."/>
            <person name="Alfaro M."/>
            <person name="Sun H."/>
            <person name="Tritt A."/>
            <person name="Yoshinaga Y."/>
            <person name="Zwiers L.-H."/>
            <person name="Turgeon B."/>
            <person name="Goodwin S."/>
            <person name="Spatafora J."/>
            <person name="Crous P."/>
            <person name="Grigoriev I."/>
        </authorList>
    </citation>
    <scope>NUCLEOTIDE SEQUENCE</scope>
    <source>
        <strain evidence="7">CBS 379.55</strain>
    </source>
</reference>
<dbReference type="GO" id="GO:0008270">
    <property type="term" value="F:zinc ion binding"/>
    <property type="evidence" value="ECO:0007669"/>
    <property type="project" value="UniProtKB-KW"/>
</dbReference>
<sequence>MTSQYADSGAWQEVKRGPQGKKALKTIVIRAEKPKDSPQQATGHARQPTSELRETIWPLTLPSAGNSDIKSFNPLEHWCGVCSIKLPNKIALQTHAKQLPGHENYCNLCKRVFKDRNGLKNHVDNSAGHEVFCNLCLSAFKDKWGLRNHFENNLSVGHHFACLECLRGFQTVEKLKLHLHTAARHVRCETCHRNFRNQDERNEHWVTTKKHKHCLQPGCDFDAASATLLEKHIQQAHFQCDQCLKVFPSGSKLSAHVGTCAPLLHCKDCNEYFPTQESFTVHREACFWCPSCGHWTEREEVHMKHLSTHGIAYCKCWLCSKPMRSQSQLISHLEKAKCPQFTDPTHLPRMLGTWWYSVLYMDIDLHTSLRTGRCATNELAEWLKADIVPLFVCRAEGCGETFGRFSALVYHVETGDCEWTAKRLRFDMLEKELARYMAENGLHRG</sequence>
<evidence type="ECO:0000313" key="8">
    <source>
        <dbReference type="Proteomes" id="UP000800097"/>
    </source>
</evidence>
<feature type="domain" description="C2H2-type" evidence="6">
    <location>
        <begin position="160"/>
        <end position="185"/>
    </location>
</feature>
<keyword evidence="4" id="KW-0862">Zinc</keyword>
<evidence type="ECO:0000256" key="3">
    <source>
        <dbReference type="ARBA" id="ARBA00022771"/>
    </source>
</evidence>
<keyword evidence="8" id="KW-1185">Reference proteome</keyword>
<dbReference type="Gene3D" id="3.30.160.60">
    <property type="entry name" value="Classic Zinc Finger"/>
    <property type="match status" value="1"/>
</dbReference>
<dbReference type="SMART" id="SM00355">
    <property type="entry name" value="ZnF_C2H2"/>
    <property type="match status" value="11"/>
</dbReference>
<dbReference type="OrthoDB" id="6105938at2759"/>
<feature type="domain" description="C2H2-type" evidence="6">
    <location>
        <begin position="238"/>
        <end position="258"/>
    </location>
</feature>
<gene>
    <name evidence="7" type="ORF">EI97DRAFT_383421</name>
</gene>
<feature type="domain" description="C2H2-type" evidence="6">
    <location>
        <begin position="391"/>
        <end position="415"/>
    </location>
</feature>
<accession>A0A6A6JBD6</accession>
<feature type="domain" description="C2H2-type" evidence="6">
    <location>
        <begin position="186"/>
        <end position="211"/>
    </location>
</feature>
<dbReference type="Proteomes" id="UP000800097">
    <property type="component" value="Unassembled WGS sequence"/>
</dbReference>
<feature type="domain" description="C2H2-type" evidence="6">
    <location>
        <begin position="314"/>
        <end position="334"/>
    </location>
</feature>
<evidence type="ECO:0000256" key="2">
    <source>
        <dbReference type="ARBA" id="ARBA00022737"/>
    </source>
</evidence>
<dbReference type="PANTHER" id="PTHR24379:SF121">
    <property type="entry name" value="C2H2-TYPE DOMAIN-CONTAINING PROTEIN"/>
    <property type="match status" value="1"/>
</dbReference>
<feature type="domain" description="C2H2-type" evidence="6">
    <location>
        <begin position="287"/>
        <end position="309"/>
    </location>
</feature>
<dbReference type="EMBL" id="ML986509">
    <property type="protein sequence ID" value="KAF2273605.1"/>
    <property type="molecule type" value="Genomic_DNA"/>
</dbReference>
<dbReference type="AlphaFoldDB" id="A0A6A6JBD6"/>
<feature type="region of interest" description="Disordered" evidence="5">
    <location>
        <begin position="1"/>
        <end position="51"/>
    </location>
</feature>
<keyword evidence="2" id="KW-0677">Repeat</keyword>
<proteinExistence type="predicted"/>
<dbReference type="PANTHER" id="PTHR24379">
    <property type="entry name" value="KRAB AND ZINC FINGER DOMAIN-CONTAINING"/>
    <property type="match status" value="1"/>
</dbReference>
<feature type="domain" description="C2H2-type" evidence="6">
    <location>
        <begin position="264"/>
        <end position="284"/>
    </location>
</feature>
<feature type="domain" description="C2H2-type" evidence="6">
    <location>
        <begin position="77"/>
        <end position="102"/>
    </location>
</feature>
<organism evidence="7 8">
    <name type="scientific">Westerdykella ornata</name>
    <dbReference type="NCBI Taxonomy" id="318751"/>
    <lineage>
        <taxon>Eukaryota</taxon>
        <taxon>Fungi</taxon>
        <taxon>Dikarya</taxon>
        <taxon>Ascomycota</taxon>
        <taxon>Pezizomycotina</taxon>
        <taxon>Dothideomycetes</taxon>
        <taxon>Pleosporomycetidae</taxon>
        <taxon>Pleosporales</taxon>
        <taxon>Sporormiaceae</taxon>
        <taxon>Westerdykella</taxon>
    </lineage>
</organism>
<feature type="domain" description="C2H2-type" evidence="6">
    <location>
        <begin position="212"/>
        <end position="237"/>
    </location>
</feature>
<feature type="domain" description="C2H2-type" evidence="6">
    <location>
        <begin position="131"/>
        <end position="158"/>
    </location>
</feature>
<dbReference type="GeneID" id="54549085"/>
<evidence type="ECO:0000256" key="5">
    <source>
        <dbReference type="SAM" id="MobiDB-lite"/>
    </source>
</evidence>
<name>A0A6A6JBD6_WESOR</name>
<keyword evidence="1" id="KW-0479">Metal-binding</keyword>
<evidence type="ECO:0000259" key="6">
    <source>
        <dbReference type="SMART" id="SM00355"/>
    </source>
</evidence>